<sequence>MASILACLLPVVLMCVSADAQPANIDPVFLEEMYACNPPCLPDECCIHVWTPDNTIGKRFPKLPFRMEIKRTLTTHCEPLKTEGSECLVQKNFEICPCGRNLVCSPNQGNLGLYFGTCKP</sequence>
<gene>
    <name evidence="2" type="ORF">KP79_PYT11586</name>
</gene>
<dbReference type="Proteomes" id="UP000242188">
    <property type="component" value="Unassembled WGS sequence"/>
</dbReference>
<dbReference type="EMBL" id="NEDP02076633">
    <property type="protein sequence ID" value="OWF36355.1"/>
    <property type="molecule type" value="Genomic_DNA"/>
</dbReference>
<name>A0A210PIP5_MIZYE</name>
<keyword evidence="1" id="KW-0732">Signal</keyword>
<feature type="signal peptide" evidence="1">
    <location>
        <begin position="1"/>
        <end position="20"/>
    </location>
</feature>
<proteinExistence type="predicted"/>
<feature type="chain" id="PRO_5013120754" description="Prokineticin domain-containing protein" evidence="1">
    <location>
        <begin position="21"/>
        <end position="120"/>
    </location>
</feature>
<evidence type="ECO:0000313" key="2">
    <source>
        <dbReference type="EMBL" id="OWF36355.1"/>
    </source>
</evidence>
<reference evidence="2 3" key="1">
    <citation type="journal article" date="2017" name="Nat. Ecol. Evol.">
        <title>Scallop genome provides insights into evolution of bilaterian karyotype and development.</title>
        <authorList>
            <person name="Wang S."/>
            <person name="Zhang J."/>
            <person name="Jiao W."/>
            <person name="Li J."/>
            <person name="Xun X."/>
            <person name="Sun Y."/>
            <person name="Guo X."/>
            <person name="Huan P."/>
            <person name="Dong B."/>
            <person name="Zhang L."/>
            <person name="Hu X."/>
            <person name="Sun X."/>
            <person name="Wang J."/>
            <person name="Zhao C."/>
            <person name="Wang Y."/>
            <person name="Wang D."/>
            <person name="Huang X."/>
            <person name="Wang R."/>
            <person name="Lv J."/>
            <person name="Li Y."/>
            <person name="Zhang Z."/>
            <person name="Liu B."/>
            <person name="Lu W."/>
            <person name="Hui Y."/>
            <person name="Liang J."/>
            <person name="Zhou Z."/>
            <person name="Hou R."/>
            <person name="Li X."/>
            <person name="Liu Y."/>
            <person name="Li H."/>
            <person name="Ning X."/>
            <person name="Lin Y."/>
            <person name="Zhao L."/>
            <person name="Xing Q."/>
            <person name="Dou J."/>
            <person name="Li Y."/>
            <person name="Mao J."/>
            <person name="Guo H."/>
            <person name="Dou H."/>
            <person name="Li T."/>
            <person name="Mu C."/>
            <person name="Jiang W."/>
            <person name="Fu Q."/>
            <person name="Fu X."/>
            <person name="Miao Y."/>
            <person name="Liu J."/>
            <person name="Yu Q."/>
            <person name="Li R."/>
            <person name="Liao H."/>
            <person name="Li X."/>
            <person name="Kong Y."/>
            <person name="Jiang Z."/>
            <person name="Chourrout D."/>
            <person name="Li R."/>
            <person name="Bao Z."/>
        </authorList>
    </citation>
    <scope>NUCLEOTIDE SEQUENCE [LARGE SCALE GENOMIC DNA]</scope>
    <source>
        <strain evidence="2 3">PY_sf001</strain>
    </source>
</reference>
<evidence type="ECO:0008006" key="4">
    <source>
        <dbReference type="Google" id="ProtNLM"/>
    </source>
</evidence>
<evidence type="ECO:0000313" key="3">
    <source>
        <dbReference type="Proteomes" id="UP000242188"/>
    </source>
</evidence>
<comment type="caution">
    <text evidence="2">The sequence shown here is derived from an EMBL/GenBank/DDBJ whole genome shotgun (WGS) entry which is preliminary data.</text>
</comment>
<evidence type="ECO:0000256" key="1">
    <source>
        <dbReference type="SAM" id="SignalP"/>
    </source>
</evidence>
<accession>A0A210PIP5</accession>
<protein>
    <recommendedName>
        <fullName evidence="4">Prokineticin domain-containing protein</fullName>
    </recommendedName>
</protein>
<organism evidence="2 3">
    <name type="scientific">Mizuhopecten yessoensis</name>
    <name type="common">Japanese scallop</name>
    <name type="synonym">Patinopecten yessoensis</name>
    <dbReference type="NCBI Taxonomy" id="6573"/>
    <lineage>
        <taxon>Eukaryota</taxon>
        <taxon>Metazoa</taxon>
        <taxon>Spiralia</taxon>
        <taxon>Lophotrochozoa</taxon>
        <taxon>Mollusca</taxon>
        <taxon>Bivalvia</taxon>
        <taxon>Autobranchia</taxon>
        <taxon>Pteriomorphia</taxon>
        <taxon>Pectinida</taxon>
        <taxon>Pectinoidea</taxon>
        <taxon>Pectinidae</taxon>
        <taxon>Mizuhopecten</taxon>
    </lineage>
</organism>
<keyword evidence="3" id="KW-1185">Reference proteome</keyword>
<dbReference type="AlphaFoldDB" id="A0A210PIP5"/>